<protein>
    <recommendedName>
        <fullName evidence="11">Regulator of Ty1 transposition protein 10</fullName>
    </recommendedName>
</protein>
<comment type="caution">
    <text evidence="9">The sequence shown here is derived from an EMBL/GenBank/DDBJ whole genome shotgun (WGS) entry which is preliminary data.</text>
</comment>
<accession>A0A0N8H740</accession>
<dbReference type="PROSITE" id="PS50082">
    <property type="entry name" value="WD_REPEATS_2"/>
    <property type="match status" value="2"/>
</dbReference>
<evidence type="ECO:0000256" key="3">
    <source>
        <dbReference type="ARBA" id="ARBA00022574"/>
    </source>
</evidence>
<evidence type="ECO:0000313" key="9">
    <source>
        <dbReference type="EMBL" id="KPM40708.1"/>
    </source>
</evidence>
<dbReference type="InterPro" id="IPR019775">
    <property type="entry name" value="WD40_repeat_CS"/>
</dbReference>
<dbReference type="STRING" id="78410.A0A0N8H740"/>
<dbReference type="SUPFAM" id="SSF50978">
    <property type="entry name" value="WD40 repeat-like"/>
    <property type="match status" value="3"/>
</dbReference>
<dbReference type="PANTHER" id="PTHR14344">
    <property type="entry name" value="WD REPEAT PROTEIN"/>
    <property type="match status" value="1"/>
</dbReference>
<keyword evidence="3 7" id="KW-0853">WD repeat</keyword>
<dbReference type="PROSITE" id="PS50294">
    <property type="entry name" value="WD_REPEATS_REGION"/>
    <property type="match status" value="1"/>
</dbReference>
<dbReference type="InterPro" id="IPR001680">
    <property type="entry name" value="WD40_rpt"/>
</dbReference>
<feature type="repeat" description="WD" evidence="7">
    <location>
        <begin position="788"/>
        <end position="805"/>
    </location>
</feature>
<evidence type="ECO:0000256" key="5">
    <source>
        <dbReference type="ARBA" id="ARBA00022737"/>
    </source>
</evidence>
<evidence type="ECO:0000313" key="10">
    <source>
        <dbReference type="Proteomes" id="UP000050424"/>
    </source>
</evidence>
<dbReference type="OrthoDB" id="5594999at2759"/>
<evidence type="ECO:0000256" key="2">
    <source>
        <dbReference type="ARBA" id="ARBA00022490"/>
    </source>
</evidence>
<dbReference type="PROSITE" id="PS00678">
    <property type="entry name" value="WD_REPEATS_1"/>
    <property type="match status" value="1"/>
</dbReference>
<keyword evidence="5" id="KW-0677">Repeat</keyword>
<gene>
    <name evidence="9" type="ORF">AK830_g5844</name>
</gene>
<name>A0A0N8H740_9HYPO</name>
<dbReference type="InterPro" id="IPR036322">
    <property type="entry name" value="WD40_repeat_dom_sf"/>
</dbReference>
<evidence type="ECO:0000256" key="7">
    <source>
        <dbReference type="PROSITE-ProRule" id="PRU00221"/>
    </source>
</evidence>
<dbReference type="GO" id="GO:0005737">
    <property type="term" value="C:cytoplasm"/>
    <property type="evidence" value="ECO:0007669"/>
    <property type="project" value="UniProtKB-SubCell"/>
</dbReference>
<dbReference type="InterPro" id="IPR051973">
    <property type="entry name" value="tRNA_Anticodon_Mtase-Reg"/>
</dbReference>
<dbReference type="SMART" id="SM00320">
    <property type="entry name" value="WD40"/>
    <property type="match status" value="10"/>
</dbReference>
<feature type="repeat" description="WD" evidence="7">
    <location>
        <begin position="222"/>
        <end position="271"/>
    </location>
</feature>
<reference evidence="9 10" key="1">
    <citation type="submission" date="2015-09" db="EMBL/GenBank/DDBJ databases">
        <title>Draft genome of a European isolate of the apple canker pathogen Neonectria ditissima.</title>
        <authorList>
            <person name="Gomez-Cortecero A."/>
            <person name="Harrison R.J."/>
            <person name="Armitage A.D."/>
        </authorList>
    </citation>
    <scope>NUCLEOTIDE SEQUENCE [LARGE SCALE GENOMIC DNA]</scope>
    <source>
        <strain evidence="9 10">R09/05</strain>
    </source>
</reference>
<dbReference type="AlphaFoldDB" id="A0A0N8H740"/>
<feature type="region of interest" description="Disordered" evidence="8">
    <location>
        <begin position="268"/>
        <end position="293"/>
    </location>
</feature>
<dbReference type="InterPro" id="IPR011047">
    <property type="entry name" value="Quinoprotein_ADH-like_sf"/>
</dbReference>
<comment type="similarity">
    <text evidence="6">Belongs to the WD repeat WDR6 family.</text>
</comment>
<dbReference type="Gene3D" id="2.130.10.10">
    <property type="entry name" value="YVTN repeat-like/Quinoprotein amine dehydrogenase"/>
    <property type="match status" value="4"/>
</dbReference>
<evidence type="ECO:0008006" key="11">
    <source>
        <dbReference type="Google" id="ProtNLM"/>
    </source>
</evidence>
<dbReference type="GO" id="GO:0030488">
    <property type="term" value="P:tRNA methylation"/>
    <property type="evidence" value="ECO:0007669"/>
    <property type="project" value="TreeGrafter"/>
</dbReference>
<sequence>MAQPREAACPSPAMAMAIQPRPTPNPAAEKLHLARAFSQVPVTALAFSHAVSYLLAGEDTHLAVYDLRADSVVRVRVFAAQPIHGIRVLHGRVLLWGASQIAVLAEDDIEELLAGRKDGGAPVVKRAMAPDWIYDAALSPFDARAAVLVTAHNEVIPVQFHAVDGTPALGAVVSPSRPMLYGANLKWLSADCVLVAGGTVFGDILMWKYHWAQEQPEMLSVLAGHEGSIFGVQISDELHCADGSTMRLLASSSDDRTVRIWDVTDRRGETSERSTLREPVAPRETGFGSTPRLKDAETEQPIAVAMGHASRIWGVKFALVPGDVLPAKAVTIYSFGEDSTMQRWRLNLDVPSSRDSQNQLTKPSGELKHQETFAQHDGKHLWSHALTTIDHQTLIATGGADSKISLMTHTNTSTCSSEYRPLYELHTVDLQDVVASLPSPRTLGPGHEIIGRYDFFSQNEVLATTSLGRLMLGTFDTGLQWREVEVDDTTAAGIQFCYILKSIGDGAALLGTTSGKLYHYCSSLGVSLIGTVPGKIVNIVLLTHPGAAQDTSVELLVHLHGVSDAQYFSLDWRTGSVLAASDVRGLDPRFVAMSAAKIKGGLVAIGSRHGWLSVLRLGEGGFRPILDFATSSRDAITSIVPLPGHDVDGSASPYILTTSRDSKYRIYEIENGDSGVRLHLQNETASSFGSLIEGGWFTRDTEPELILYGFKSKRLIVWNETHREELANVECGGSHRTFTLMHSPTEPRHLRFGYTRASKLFIYSQRGSVHRPIKTGTHGREIRALSCNGRYIATGAEDTTIRIWEYAEQRRGQGDGLKLRCLASMKLHVTGIQQIRWLEEDYLLSSAGNEELFVWRVRELDKTSYGGLGVVCEAVFGDKSKDGDLRIMDFDANRFGTDGSIIVTMVLSNSTLKTYRYMPGGSFQLLAQMSYTGACLTQVRHLGVDETGLSALTASTDGHLATWEARFDRNKTPSHTLVHVAPVHQNGVKSLDLKVTPTGFQVLTGGDDNGLGVTSLTLLPDEAGIGQRYTVSSRSMVRKAHAAAINGVALIQRGEATLGVSVSNDQRVKLWHLGEERTELVVDEYSGVADAGGVEVMACTDEANGVRLKNGEGLRIIVGGVGVEVWTV</sequence>
<evidence type="ECO:0000256" key="8">
    <source>
        <dbReference type="SAM" id="MobiDB-lite"/>
    </source>
</evidence>
<keyword evidence="10" id="KW-1185">Reference proteome</keyword>
<evidence type="ECO:0000256" key="6">
    <source>
        <dbReference type="ARBA" id="ARBA00038255"/>
    </source>
</evidence>
<evidence type="ECO:0000256" key="1">
    <source>
        <dbReference type="ARBA" id="ARBA00004496"/>
    </source>
</evidence>
<dbReference type="PANTHER" id="PTHR14344:SF3">
    <property type="entry name" value="WD REPEAT-CONTAINING PROTEIN 6"/>
    <property type="match status" value="1"/>
</dbReference>
<dbReference type="Pfam" id="PF00400">
    <property type="entry name" value="WD40"/>
    <property type="match status" value="2"/>
</dbReference>
<dbReference type="EMBL" id="LKCW01000078">
    <property type="protein sequence ID" value="KPM40708.1"/>
    <property type="molecule type" value="Genomic_DNA"/>
</dbReference>
<proteinExistence type="inferred from homology"/>
<comment type="subcellular location">
    <subcellularLocation>
        <location evidence="1">Cytoplasm</location>
    </subcellularLocation>
</comment>
<keyword evidence="4" id="KW-0819">tRNA processing</keyword>
<dbReference type="Proteomes" id="UP000050424">
    <property type="component" value="Unassembled WGS sequence"/>
</dbReference>
<evidence type="ECO:0000256" key="4">
    <source>
        <dbReference type="ARBA" id="ARBA00022694"/>
    </source>
</evidence>
<keyword evidence="2" id="KW-0963">Cytoplasm</keyword>
<dbReference type="SUPFAM" id="SSF50998">
    <property type="entry name" value="Quinoprotein alcohol dehydrogenase-like"/>
    <property type="match status" value="1"/>
</dbReference>
<dbReference type="InterPro" id="IPR015943">
    <property type="entry name" value="WD40/YVTN_repeat-like_dom_sf"/>
</dbReference>
<organism evidence="9 10">
    <name type="scientific">Neonectria ditissima</name>
    <dbReference type="NCBI Taxonomy" id="78410"/>
    <lineage>
        <taxon>Eukaryota</taxon>
        <taxon>Fungi</taxon>
        <taxon>Dikarya</taxon>
        <taxon>Ascomycota</taxon>
        <taxon>Pezizomycotina</taxon>
        <taxon>Sordariomycetes</taxon>
        <taxon>Hypocreomycetidae</taxon>
        <taxon>Hypocreales</taxon>
        <taxon>Nectriaceae</taxon>
        <taxon>Neonectria</taxon>
    </lineage>
</organism>